<gene>
    <name evidence="7" type="ORF">Kpol_1056p45</name>
</gene>
<dbReference type="HOGENOM" id="CLU_016848_4_0_1"/>
<dbReference type="InterPro" id="IPR028889">
    <property type="entry name" value="USP"/>
</dbReference>
<evidence type="ECO:0008006" key="9">
    <source>
        <dbReference type="Google" id="ProtNLM"/>
    </source>
</evidence>
<dbReference type="GO" id="GO:0008270">
    <property type="term" value="F:zinc ion binding"/>
    <property type="evidence" value="ECO:0007669"/>
    <property type="project" value="UniProtKB-KW"/>
</dbReference>
<dbReference type="eggNOG" id="KOG2026">
    <property type="taxonomic scope" value="Eukaryota"/>
</dbReference>
<sequence length="451" mass="52615">MEISKRPLQDDTDVESNDNYKKSRISDVLYSELNTVNKKRLDFDIEKICSVTSSSLNVYCCLICGKYLQGRREHSPAFLHSVNENHFVFINLDTLKVYNLPTDIEIKDQGKIQLINDIRYAIYPRFDKSEIIHFPQRCFDLNNKLYINGYVGISNVQSNGFVQSILQLLAHIEPIRDWFLLNEIDSEESFMKNIKLIIRKLWSTKLFKSHISADEFFAFLSIHENFEKMIQDPKIFLLKIINSIIKSSQELGLILKEQLLGKVSISTSAISGKEANSNKVVKSPFWLLTLDLPTQTVFRNALEVNDLPQVKLGELLIKFNGINEYPTLGGVKKYKILKLPRYLILHFNRFDNKEKTPVKDRNQTLVEFPTLMELQKTKYQLIANIIHEPLHELSVDNTSNEDLQSKWKAQLLNEKDEQWYEIDGTEVKIKERELLFLSETYLQVWKKITVD</sequence>
<dbReference type="OMA" id="PQFLIFH"/>
<evidence type="ECO:0000259" key="5">
    <source>
        <dbReference type="PROSITE" id="PS50235"/>
    </source>
</evidence>
<evidence type="ECO:0000256" key="1">
    <source>
        <dbReference type="ARBA" id="ARBA00022723"/>
    </source>
</evidence>
<feature type="domain" description="UBP-type" evidence="6">
    <location>
        <begin position="24"/>
        <end position="125"/>
    </location>
</feature>
<reference evidence="7 8" key="1">
    <citation type="journal article" date="2007" name="Proc. Natl. Acad. Sci. U.S.A.">
        <title>Independent sorting-out of thousands of duplicated gene pairs in two yeast species descended from a whole-genome duplication.</title>
        <authorList>
            <person name="Scannell D.R."/>
            <person name="Frank A.C."/>
            <person name="Conant G.C."/>
            <person name="Byrne K.P."/>
            <person name="Woolfit M."/>
            <person name="Wolfe K.H."/>
        </authorList>
    </citation>
    <scope>NUCLEOTIDE SEQUENCE [LARGE SCALE GENOMIC DNA]</scope>
    <source>
        <strain evidence="8">ATCC 22028 / DSM 70294 / BCRC 21397 / CBS 2163 / NBRC 10782 / NRRL Y-8283 / UCD 57-17</strain>
    </source>
</reference>
<dbReference type="FunCoup" id="A7TLQ2">
    <property type="interactions" value="1035"/>
</dbReference>
<dbReference type="Gene3D" id="3.90.70.10">
    <property type="entry name" value="Cysteine proteinases"/>
    <property type="match status" value="1"/>
</dbReference>
<dbReference type="GO" id="GO:0005634">
    <property type="term" value="C:nucleus"/>
    <property type="evidence" value="ECO:0007669"/>
    <property type="project" value="EnsemblFungi"/>
</dbReference>
<keyword evidence="2 4" id="KW-0863">Zinc-finger</keyword>
<dbReference type="InterPro" id="IPR050185">
    <property type="entry name" value="Ub_carboxyl-term_hydrolase"/>
</dbReference>
<dbReference type="SUPFAM" id="SSF54001">
    <property type="entry name" value="Cysteine proteinases"/>
    <property type="match status" value="1"/>
</dbReference>
<dbReference type="InterPro" id="IPR038765">
    <property type="entry name" value="Papain-like_cys_pep_sf"/>
</dbReference>
<evidence type="ECO:0000256" key="3">
    <source>
        <dbReference type="ARBA" id="ARBA00022833"/>
    </source>
</evidence>
<dbReference type="PROSITE" id="PS50235">
    <property type="entry name" value="USP_3"/>
    <property type="match status" value="1"/>
</dbReference>
<dbReference type="SUPFAM" id="SSF57850">
    <property type="entry name" value="RING/U-box"/>
    <property type="match status" value="1"/>
</dbReference>
<keyword evidence="8" id="KW-1185">Reference proteome</keyword>
<dbReference type="InterPro" id="IPR001394">
    <property type="entry name" value="Peptidase_C19_UCH"/>
</dbReference>
<dbReference type="OrthoDB" id="10263353at2759"/>
<dbReference type="KEGG" id="vpo:Kpol_1056p45"/>
<dbReference type="AlphaFoldDB" id="A7TLQ2"/>
<dbReference type="PhylomeDB" id="A7TLQ2"/>
<dbReference type="STRING" id="436907.A7TLQ2"/>
<keyword evidence="3" id="KW-0862">Zinc</keyword>
<dbReference type="PANTHER" id="PTHR21646:SF16">
    <property type="entry name" value="U4_U6.U5 TRI-SNRNP-ASSOCIATED PROTEIN 2"/>
    <property type="match status" value="1"/>
</dbReference>
<organism evidence="8">
    <name type="scientific">Vanderwaltozyma polyspora (strain ATCC 22028 / DSM 70294 / BCRC 21397 / CBS 2163 / NBRC 10782 / NRRL Y-8283 / UCD 57-17)</name>
    <name type="common">Kluyveromyces polysporus</name>
    <dbReference type="NCBI Taxonomy" id="436907"/>
    <lineage>
        <taxon>Eukaryota</taxon>
        <taxon>Fungi</taxon>
        <taxon>Dikarya</taxon>
        <taxon>Ascomycota</taxon>
        <taxon>Saccharomycotina</taxon>
        <taxon>Saccharomycetes</taxon>
        <taxon>Saccharomycetales</taxon>
        <taxon>Saccharomycetaceae</taxon>
        <taxon>Vanderwaltozyma</taxon>
    </lineage>
</organism>
<dbReference type="GO" id="GO:0000245">
    <property type="term" value="P:spliceosomal complex assembly"/>
    <property type="evidence" value="ECO:0007669"/>
    <property type="project" value="EnsemblFungi"/>
</dbReference>
<dbReference type="InterPro" id="IPR013083">
    <property type="entry name" value="Znf_RING/FYVE/PHD"/>
</dbReference>
<evidence type="ECO:0000313" key="8">
    <source>
        <dbReference type="Proteomes" id="UP000000267"/>
    </source>
</evidence>
<feature type="domain" description="USP" evidence="5">
    <location>
        <begin position="151"/>
        <end position="448"/>
    </location>
</feature>
<keyword evidence="1" id="KW-0479">Metal-binding</keyword>
<dbReference type="RefSeq" id="XP_001644702.1">
    <property type="nucleotide sequence ID" value="XM_001644652.1"/>
</dbReference>
<dbReference type="GO" id="GO:0016579">
    <property type="term" value="P:protein deubiquitination"/>
    <property type="evidence" value="ECO:0007669"/>
    <property type="project" value="InterPro"/>
</dbReference>
<dbReference type="InParanoid" id="A7TLQ2"/>
<dbReference type="Gene3D" id="3.30.40.10">
    <property type="entry name" value="Zinc/RING finger domain, C3HC4 (zinc finger)"/>
    <property type="match status" value="1"/>
</dbReference>
<dbReference type="GO" id="GO:0004843">
    <property type="term" value="F:cysteine-type deubiquitinase activity"/>
    <property type="evidence" value="ECO:0007669"/>
    <property type="project" value="InterPro"/>
</dbReference>
<dbReference type="EMBL" id="DS480416">
    <property type="protein sequence ID" value="EDO16844.1"/>
    <property type="molecule type" value="Genomic_DNA"/>
</dbReference>
<name>A7TLQ2_VANPO</name>
<dbReference type="InterPro" id="IPR001607">
    <property type="entry name" value="Znf_UBP"/>
</dbReference>
<proteinExistence type="predicted"/>
<dbReference type="GeneID" id="5545019"/>
<evidence type="ECO:0000256" key="2">
    <source>
        <dbReference type="ARBA" id="ARBA00022771"/>
    </source>
</evidence>
<evidence type="ECO:0000259" key="6">
    <source>
        <dbReference type="PROSITE" id="PS50271"/>
    </source>
</evidence>
<dbReference type="PANTHER" id="PTHR21646">
    <property type="entry name" value="UBIQUITIN CARBOXYL-TERMINAL HYDROLASE"/>
    <property type="match status" value="1"/>
</dbReference>
<dbReference type="SMART" id="SM00290">
    <property type="entry name" value="ZnF_UBP"/>
    <property type="match status" value="1"/>
</dbReference>
<dbReference type="Proteomes" id="UP000000267">
    <property type="component" value="Unassembled WGS sequence"/>
</dbReference>
<dbReference type="Pfam" id="PF00443">
    <property type="entry name" value="UCH"/>
    <property type="match status" value="1"/>
</dbReference>
<dbReference type="PROSITE" id="PS50271">
    <property type="entry name" value="ZF_UBP"/>
    <property type="match status" value="1"/>
</dbReference>
<evidence type="ECO:0000256" key="4">
    <source>
        <dbReference type="PROSITE-ProRule" id="PRU00502"/>
    </source>
</evidence>
<evidence type="ECO:0000313" key="7">
    <source>
        <dbReference type="EMBL" id="EDO16844.1"/>
    </source>
</evidence>
<accession>A7TLQ2</accession>
<dbReference type="Pfam" id="PF02148">
    <property type="entry name" value="zf-UBP"/>
    <property type="match status" value="1"/>
</dbReference>
<protein>
    <recommendedName>
        <fullName evidence="9">UBP-type domain-containing protein</fullName>
    </recommendedName>
</protein>